<name>A0A3M9XK63_9HYPH</name>
<organism evidence="2 3">
    <name type="scientific">Methylocystis hirsuta</name>
    <dbReference type="NCBI Taxonomy" id="369798"/>
    <lineage>
        <taxon>Bacteria</taxon>
        <taxon>Pseudomonadati</taxon>
        <taxon>Pseudomonadota</taxon>
        <taxon>Alphaproteobacteria</taxon>
        <taxon>Hyphomicrobiales</taxon>
        <taxon>Methylocystaceae</taxon>
        <taxon>Methylocystis</taxon>
    </lineage>
</organism>
<evidence type="ECO:0000313" key="2">
    <source>
        <dbReference type="EMBL" id="RNJ48136.1"/>
    </source>
</evidence>
<proteinExistence type="predicted"/>
<dbReference type="Pfam" id="PF12551">
    <property type="entry name" value="PHBC_N"/>
    <property type="match status" value="1"/>
</dbReference>
<accession>A0A3M9XK63</accession>
<feature type="domain" description="Poly-beta-hydroxybutyrate polymerase N-terminal" evidence="1">
    <location>
        <begin position="1"/>
        <end position="30"/>
    </location>
</feature>
<comment type="caution">
    <text evidence="2">The sequence shown here is derived from an EMBL/GenBank/DDBJ whole genome shotgun (WGS) entry which is preliminary data.</text>
</comment>
<reference evidence="2 3" key="1">
    <citation type="submission" date="2018-08" db="EMBL/GenBank/DDBJ databases">
        <title>Genome sequence of Methylocystis hirsuta CSC1, a methanotroph able to accumulate PHAs.</title>
        <authorList>
            <person name="Bordel S."/>
            <person name="Rodriguez E."/>
            <person name="Gancedo J."/>
            <person name="Munoz R."/>
        </authorList>
    </citation>
    <scope>NUCLEOTIDE SEQUENCE [LARGE SCALE GENOMIC DNA]</scope>
    <source>
        <strain evidence="2 3">CSC1</strain>
    </source>
</reference>
<dbReference type="EMBL" id="QWDD01000003">
    <property type="protein sequence ID" value="RNJ48136.1"/>
    <property type="molecule type" value="Genomic_DNA"/>
</dbReference>
<evidence type="ECO:0000313" key="3">
    <source>
        <dbReference type="Proteomes" id="UP000268623"/>
    </source>
</evidence>
<dbReference type="Proteomes" id="UP000268623">
    <property type="component" value="Unassembled WGS sequence"/>
</dbReference>
<dbReference type="AlphaFoldDB" id="A0A3M9XK63"/>
<keyword evidence="3" id="KW-1185">Reference proteome</keyword>
<gene>
    <name evidence="2" type="ORF">D1O30_20135</name>
</gene>
<evidence type="ECO:0000259" key="1">
    <source>
        <dbReference type="Pfam" id="PF12551"/>
    </source>
</evidence>
<sequence length="103" mass="12074">MARLTQGVSPLAQMSAWLDWTAHLARVPGRQIELLLEAWISYLNLVRFATSSFVSRTAERPFAPAPFDKRFSDPAWETLPFIIFEQTFLARAHRSERTRRRRR</sequence>
<protein>
    <recommendedName>
        <fullName evidence="1">Poly-beta-hydroxybutyrate polymerase N-terminal domain-containing protein</fullName>
    </recommendedName>
</protein>
<dbReference type="InterPro" id="IPR022211">
    <property type="entry name" value="PHBC_N"/>
</dbReference>